<dbReference type="RefSeq" id="WP_119753063.1">
    <property type="nucleotide sequence ID" value="NZ_CP032382.1"/>
</dbReference>
<dbReference type="EMBL" id="CP032382">
    <property type="protein sequence ID" value="AYB29750.1"/>
    <property type="molecule type" value="Genomic_DNA"/>
</dbReference>
<dbReference type="PROSITE" id="PS51257">
    <property type="entry name" value="PROKAR_LIPOPROTEIN"/>
    <property type="match status" value="1"/>
</dbReference>
<dbReference type="AlphaFoldDB" id="A0A385SK29"/>
<feature type="signal peptide" evidence="1">
    <location>
        <begin position="1"/>
        <end position="22"/>
    </location>
</feature>
<sequence>MKKYTKLFKRVALILMVGATITSCEKFTDGVSEYDPTLPTDASLGQVINSAEVAYIGFVEGELARIGGMWAGQFTGTDRQYVTLNNYTSTAPDYDNAWGNLYSGVLKPWRIAQQKATALNNKRALALAQILEAHTMITAASLFGDIPYSQANNLTEFPNPKFDDQKEIYAALLTLLDQALANIAGASPGTSYDGDIFYSAVAGDDAKWTAVANTVKAKIYLQLGDFQKAHDAAALGLSDGADDLMAKHGDSYNLDFNIYYSFLVYDRPGYMGASDSYAARMIDPTNNAAAYSKNNAKTDESDRFTYIFYGSLADGYDLNVSGYDYDDGEPDGMFSNRASFPIVTYRENQLILAETTLRLSGTTAALDVLNDYRAYLDGGGYLNPEYVTGAGHYQAYDLTDFDPSGAGNPGNLDPADALYVEITKEKYISLLSTMDVFVDLHRKGFGSFSGKQNWEVLGLTPNTGSVIPQRFLIAQVEVNSNTSTPRPSPGLFDLLEVFQ</sequence>
<protein>
    <submittedName>
        <fullName evidence="2">SusD/RagB family nutrient-binding outer membrane lipoprotein</fullName>
    </submittedName>
</protein>
<dbReference type="KEGG" id="chk:D4L85_03790"/>
<feature type="chain" id="PRO_5017366903" evidence="1">
    <location>
        <begin position="23"/>
        <end position="499"/>
    </location>
</feature>
<dbReference type="InterPro" id="IPR041662">
    <property type="entry name" value="SusD-like_2"/>
</dbReference>
<dbReference type="OrthoDB" id="622163at2"/>
<keyword evidence="3" id="KW-1185">Reference proteome</keyword>
<dbReference type="Gene3D" id="1.25.40.390">
    <property type="match status" value="1"/>
</dbReference>
<evidence type="ECO:0000256" key="1">
    <source>
        <dbReference type="SAM" id="SignalP"/>
    </source>
</evidence>
<evidence type="ECO:0000313" key="3">
    <source>
        <dbReference type="Proteomes" id="UP000266183"/>
    </source>
</evidence>
<reference evidence="3" key="1">
    <citation type="submission" date="2018-09" db="EMBL/GenBank/DDBJ databases">
        <title>Chryseolinea sp. KIS68-18 isolated from soil.</title>
        <authorList>
            <person name="Weon H.-Y."/>
            <person name="Kwon S.-W."/>
            <person name="Lee S.A."/>
        </authorList>
    </citation>
    <scope>NUCLEOTIDE SEQUENCE [LARGE SCALE GENOMIC DNA]</scope>
    <source>
        <strain evidence="3">KIS68-18</strain>
    </source>
</reference>
<dbReference type="Proteomes" id="UP000266183">
    <property type="component" value="Chromosome"/>
</dbReference>
<dbReference type="Pfam" id="PF12771">
    <property type="entry name" value="SusD-like_2"/>
    <property type="match status" value="1"/>
</dbReference>
<keyword evidence="2" id="KW-0449">Lipoprotein</keyword>
<dbReference type="InterPro" id="IPR011990">
    <property type="entry name" value="TPR-like_helical_dom_sf"/>
</dbReference>
<dbReference type="SUPFAM" id="SSF48452">
    <property type="entry name" value="TPR-like"/>
    <property type="match status" value="1"/>
</dbReference>
<gene>
    <name evidence="2" type="ORF">D4L85_03790</name>
</gene>
<organism evidence="2 3">
    <name type="scientific">Chryseolinea soli</name>
    <dbReference type="NCBI Taxonomy" id="2321403"/>
    <lineage>
        <taxon>Bacteria</taxon>
        <taxon>Pseudomonadati</taxon>
        <taxon>Bacteroidota</taxon>
        <taxon>Cytophagia</taxon>
        <taxon>Cytophagales</taxon>
        <taxon>Fulvivirgaceae</taxon>
        <taxon>Chryseolinea</taxon>
    </lineage>
</organism>
<name>A0A385SK29_9BACT</name>
<keyword evidence="1" id="KW-0732">Signal</keyword>
<evidence type="ECO:0000313" key="2">
    <source>
        <dbReference type="EMBL" id="AYB29750.1"/>
    </source>
</evidence>
<accession>A0A385SK29</accession>
<proteinExistence type="predicted"/>